<feature type="domain" description="CAP-associated" evidence="2">
    <location>
        <begin position="65"/>
        <end position="204"/>
    </location>
</feature>
<name>A0ABR5K4N0_9BACI</name>
<dbReference type="Pfam" id="PF00188">
    <property type="entry name" value="CAP"/>
    <property type="match status" value="1"/>
</dbReference>
<sequence length="373" mass="42459">MKALFRILLACVTIAFIGYMFFNSARENEPLEGPNANSNVIPKTELEQPVEGAIPRPQSGLSTFIGQNVVEVLDQFGEPVRKEPSAFGYDWWVYKTSAETFFMVGVQNDIVTQVYIAGDKLDTTPFKIGQKRDEIYRMTIIDFEVAANVDDNIFIFSMNEEDMQTRLLVKFDDIFAQLYIDGETSELQGIRFTDSKTLVIHQPYEMIYQGELVTPTPPSSFLQQDINAASAAQLDDLINITRVHHKLAPLEIDKSLKEAAKMHSEDMKVQNFLSHESPTYGDLKKRLEKHEIAFSDAHENLATAYFDAIEAMHGWLNSVEHRKVIMNEKYTVVGSGVYLNYYTQIFIEPSKDRVSSDEQDIKLPVEGQEDINK</sequence>
<dbReference type="PANTHER" id="PTHR31157">
    <property type="entry name" value="SCP DOMAIN-CONTAINING PROTEIN"/>
    <property type="match status" value="1"/>
</dbReference>
<dbReference type="RefSeq" id="WP_053584472.1">
    <property type="nucleotide sequence ID" value="NZ_LGRV01000003.1"/>
</dbReference>
<keyword evidence="4" id="KW-1185">Reference proteome</keyword>
<dbReference type="InterPro" id="IPR014044">
    <property type="entry name" value="CAP_dom"/>
</dbReference>
<comment type="caution">
    <text evidence="3">The sequence shown here is derived from an EMBL/GenBank/DDBJ whole genome shotgun (WGS) entry which is preliminary data.</text>
</comment>
<dbReference type="EMBL" id="LGRV01000003">
    <property type="protein sequence ID" value="KOS69600.1"/>
    <property type="molecule type" value="Genomic_DNA"/>
</dbReference>
<evidence type="ECO:0000259" key="1">
    <source>
        <dbReference type="Pfam" id="PF00188"/>
    </source>
</evidence>
<evidence type="ECO:0000313" key="3">
    <source>
        <dbReference type="EMBL" id="KOS69600.1"/>
    </source>
</evidence>
<reference evidence="4" key="1">
    <citation type="submission" date="2015-07" db="EMBL/GenBank/DDBJ databases">
        <title>Fjat-14205 dsm 2895.</title>
        <authorList>
            <person name="Liu B."/>
            <person name="Wang J."/>
            <person name="Zhu Y."/>
            <person name="Liu G."/>
            <person name="Chen Q."/>
            <person name="Chen Z."/>
            <person name="Lan J."/>
            <person name="Che J."/>
            <person name="Ge C."/>
            <person name="Shi H."/>
            <person name="Pan Z."/>
            <person name="Liu X."/>
        </authorList>
    </citation>
    <scope>NUCLEOTIDE SEQUENCE [LARGE SCALE GENOMIC DNA]</scope>
    <source>
        <strain evidence="4">DSM 25560</strain>
    </source>
</reference>
<protein>
    <submittedName>
        <fullName evidence="3">Allergen V5/Tpx-1</fullName>
    </submittedName>
</protein>
<dbReference type="Pfam" id="PF14504">
    <property type="entry name" value="CAP_assoc_N"/>
    <property type="match status" value="1"/>
</dbReference>
<evidence type="ECO:0000313" key="4">
    <source>
        <dbReference type="Proteomes" id="UP000050668"/>
    </source>
</evidence>
<evidence type="ECO:0000259" key="2">
    <source>
        <dbReference type="Pfam" id="PF14504"/>
    </source>
</evidence>
<proteinExistence type="predicted"/>
<dbReference type="Proteomes" id="UP000050668">
    <property type="component" value="Unassembled WGS sequence"/>
</dbReference>
<dbReference type="CDD" id="cd05379">
    <property type="entry name" value="CAP_bacterial"/>
    <property type="match status" value="1"/>
</dbReference>
<dbReference type="Gene3D" id="3.40.33.10">
    <property type="entry name" value="CAP"/>
    <property type="match status" value="1"/>
</dbReference>
<organism evidence="3 4">
    <name type="scientific">Lysinibacillus contaminans</name>
    <dbReference type="NCBI Taxonomy" id="1293441"/>
    <lineage>
        <taxon>Bacteria</taxon>
        <taxon>Bacillati</taxon>
        <taxon>Bacillota</taxon>
        <taxon>Bacilli</taxon>
        <taxon>Bacillales</taxon>
        <taxon>Bacillaceae</taxon>
        <taxon>Lysinibacillus</taxon>
    </lineage>
</organism>
<accession>A0ABR5K4N0</accession>
<dbReference type="InterPro" id="IPR035940">
    <property type="entry name" value="CAP_sf"/>
</dbReference>
<dbReference type="PANTHER" id="PTHR31157:SF26">
    <property type="entry name" value="SCP-LIKE EXTRACELLULAR PROTEIN"/>
    <property type="match status" value="1"/>
</dbReference>
<gene>
    <name evidence="3" type="ORF">AEA09_14135</name>
</gene>
<dbReference type="SUPFAM" id="SSF55797">
    <property type="entry name" value="PR-1-like"/>
    <property type="match status" value="1"/>
</dbReference>
<feature type="domain" description="SCP" evidence="1">
    <location>
        <begin position="236"/>
        <end position="342"/>
    </location>
</feature>
<dbReference type="InterPro" id="IPR029410">
    <property type="entry name" value="CAP_assoc"/>
</dbReference>